<organism evidence="8 9">
    <name type="scientific">Candidatus Amphirhobacter heronislandensis</name>
    <dbReference type="NCBI Taxonomy" id="1732024"/>
    <lineage>
        <taxon>Bacteria</taxon>
        <taxon>Pseudomonadati</taxon>
        <taxon>Pseudomonadota</taxon>
        <taxon>Gammaproteobacteria</taxon>
        <taxon>Candidatus Tethybacterales</taxon>
        <taxon>Candidatus Tethybacteraceae</taxon>
        <taxon>Candidatus Amphirhobacter</taxon>
    </lineage>
</organism>
<reference evidence="8" key="1">
    <citation type="submission" date="2020-10" db="EMBL/GenBank/DDBJ databases">
        <title>An improved Amphimedon queenslandica hologenome assembly reveals how three proteobacterial symbionts can extend the metabolic phenotypic of their marine sponge host.</title>
        <authorList>
            <person name="Degnan B."/>
            <person name="Degnan S."/>
            <person name="Xiang X."/>
        </authorList>
    </citation>
    <scope>NUCLEOTIDE SEQUENCE</scope>
    <source>
        <strain evidence="8">AqS2</strain>
    </source>
</reference>
<comment type="catalytic activity">
    <reaction evidence="1">
        <text>2-dehydro-3-deoxy-6-phospho-D-gluconate = D-glyceraldehyde 3-phosphate + pyruvate</text>
        <dbReference type="Rhea" id="RHEA:17089"/>
        <dbReference type="ChEBI" id="CHEBI:15361"/>
        <dbReference type="ChEBI" id="CHEBI:57569"/>
        <dbReference type="ChEBI" id="CHEBI:59776"/>
        <dbReference type="EC" id="4.1.2.14"/>
    </reaction>
</comment>
<dbReference type="Gene3D" id="3.20.20.70">
    <property type="entry name" value="Aldolase class I"/>
    <property type="match status" value="1"/>
</dbReference>
<sequence length="216" mass="23357">MLTNLANFFGGTRLLPVVEIDAAEDAPALAAALARAGIRVIEITLRTDAALVAVERILEREDVIVGLGSLLEADQFRYARQVGARFVASPGLNLDLLSVAEVEKMPYLPGVYSASEIMQARDLECRFIKFFPAYTSGRLSHFSQLTPIFKDLRFCLTGGIDASNLAEALALPHVEAVGGSWLAPRKLIKEKNWEAIEATAKEAMKIAGAERAEAAA</sequence>
<comment type="pathway">
    <text evidence="2">Carbohydrate acid metabolism; 2-dehydro-3-deoxy-D-gluconate degradation; D-glyceraldehyde 3-phosphate and pyruvate from 2-dehydro-3-deoxy-D-gluconate: step 2/2.</text>
</comment>
<protein>
    <recommendedName>
        <fullName evidence="5">2-dehydro-3-deoxy-phosphogluconate aldolase</fullName>
        <ecNumber evidence="5">4.1.2.14</ecNumber>
    </recommendedName>
</protein>
<dbReference type="SUPFAM" id="SSF51569">
    <property type="entry name" value="Aldolase"/>
    <property type="match status" value="1"/>
</dbReference>
<dbReference type="GO" id="GO:0008675">
    <property type="term" value="F:2-dehydro-3-deoxy-phosphogluconate aldolase activity"/>
    <property type="evidence" value="ECO:0007669"/>
    <property type="project" value="UniProtKB-EC"/>
</dbReference>
<keyword evidence="9" id="KW-1185">Reference proteome</keyword>
<dbReference type="PROSITE" id="PS00159">
    <property type="entry name" value="ALDOLASE_KDPG_KHG_1"/>
    <property type="match status" value="1"/>
</dbReference>
<comment type="similarity">
    <text evidence="3">Belongs to the KHG/KDPG aldolase family.</text>
</comment>
<dbReference type="AlphaFoldDB" id="A0A930XXR1"/>
<evidence type="ECO:0000256" key="7">
    <source>
        <dbReference type="ARBA" id="ARBA00023277"/>
    </source>
</evidence>
<dbReference type="EMBL" id="JADHEI010000033">
    <property type="protein sequence ID" value="MBF2735098.1"/>
    <property type="molecule type" value="Genomic_DNA"/>
</dbReference>
<evidence type="ECO:0000256" key="4">
    <source>
        <dbReference type="ARBA" id="ARBA00011233"/>
    </source>
</evidence>
<evidence type="ECO:0000256" key="5">
    <source>
        <dbReference type="ARBA" id="ARBA00013063"/>
    </source>
</evidence>
<keyword evidence="6 8" id="KW-0456">Lyase</keyword>
<dbReference type="PANTHER" id="PTHR30246:SF1">
    <property type="entry name" value="2-DEHYDRO-3-DEOXY-6-PHOSPHOGALACTONATE ALDOLASE-RELATED"/>
    <property type="match status" value="1"/>
</dbReference>
<evidence type="ECO:0000256" key="2">
    <source>
        <dbReference type="ARBA" id="ARBA00004736"/>
    </source>
</evidence>
<comment type="caution">
    <text evidence="8">The sequence shown here is derived from an EMBL/GenBank/DDBJ whole genome shotgun (WGS) entry which is preliminary data.</text>
</comment>
<dbReference type="EC" id="4.1.2.14" evidence="5"/>
<evidence type="ECO:0000256" key="1">
    <source>
        <dbReference type="ARBA" id="ARBA00000654"/>
    </source>
</evidence>
<comment type="subunit">
    <text evidence="4">Homotrimer.</text>
</comment>
<proteinExistence type="inferred from homology"/>
<evidence type="ECO:0000256" key="3">
    <source>
        <dbReference type="ARBA" id="ARBA00006906"/>
    </source>
</evidence>
<dbReference type="CDD" id="cd00452">
    <property type="entry name" value="KDPG_aldolase"/>
    <property type="match status" value="1"/>
</dbReference>
<evidence type="ECO:0000313" key="9">
    <source>
        <dbReference type="Proteomes" id="UP000604381"/>
    </source>
</evidence>
<gene>
    <name evidence="8" type="primary">eda</name>
    <name evidence="8" type="ORF">ISN26_03295</name>
</gene>
<dbReference type="Pfam" id="PF01081">
    <property type="entry name" value="Aldolase"/>
    <property type="match status" value="1"/>
</dbReference>
<dbReference type="Proteomes" id="UP000604381">
    <property type="component" value="Unassembled WGS sequence"/>
</dbReference>
<accession>A0A930XXR1</accession>
<dbReference type="PANTHER" id="PTHR30246">
    <property type="entry name" value="2-KETO-3-DEOXY-6-PHOSPHOGLUCONATE ALDOLASE"/>
    <property type="match status" value="1"/>
</dbReference>
<dbReference type="InterPro" id="IPR031337">
    <property type="entry name" value="KDPG/KHG_AS_1"/>
</dbReference>
<dbReference type="InterPro" id="IPR013785">
    <property type="entry name" value="Aldolase_TIM"/>
</dbReference>
<evidence type="ECO:0000256" key="6">
    <source>
        <dbReference type="ARBA" id="ARBA00023239"/>
    </source>
</evidence>
<evidence type="ECO:0000313" key="8">
    <source>
        <dbReference type="EMBL" id="MBF2735098.1"/>
    </source>
</evidence>
<dbReference type="InterPro" id="IPR000887">
    <property type="entry name" value="Aldlse_KDPG_KHG"/>
</dbReference>
<name>A0A930XXR1_9GAMM</name>
<keyword evidence="7" id="KW-0119">Carbohydrate metabolism</keyword>
<dbReference type="NCBIfam" id="TIGR01182">
    <property type="entry name" value="eda"/>
    <property type="match status" value="1"/>
</dbReference>